<evidence type="ECO:0000256" key="4">
    <source>
        <dbReference type="ARBA" id="ARBA00022884"/>
    </source>
</evidence>
<gene>
    <name evidence="6" type="primary">era</name>
    <name evidence="11" type="ORF">Bealeia1_01430</name>
</gene>
<protein>
    <recommendedName>
        <fullName evidence="2 6">GTPase Era</fullName>
    </recommendedName>
</protein>
<dbReference type="HAMAP" id="MF_00367">
    <property type="entry name" value="GTPase_Era"/>
    <property type="match status" value="1"/>
</dbReference>
<dbReference type="PANTHER" id="PTHR42698">
    <property type="entry name" value="GTPASE ERA"/>
    <property type="match status" value="1"/>
</dbReference>
<keyword evidence="3 6" id="KW-0547">Nucleotide-binding</keyword>
<feature type="binding site" evidence="6">
    <location>
        <begin position="125"/>
        <end position="128"/>
    </location>
    <ligand>
        <name>GTP</name>
        <dbReference type="ChEBI" id="CHEBI:37565"/>
    </ligand>
</feature>
<keyword evidence="6" id="KW-0699">rRNA-binding</keyword>
<dbReference type="PROSITE" id="PS51713">
    <property type="entry name" value="G_ERA"/>
    <property type="match status" value="1"/>
</dbReference>
<keyword evidence="6" id="KW-0472">Membrane</keyword>
<name>A0ABZ2C7A8_9PROT</name>
<feature type="region of interest" description="G1" evidence="7">
    <location>
        <begin position="15"/>
        <end position="22"/>
    </location>
</feature>
<evidence type="ECO:0000256" key="2">
    <source>
        <dbReference type="ARBA" id="ARBA00020484"/>
    </source>
</evidence>
<keyword evidence="5 6" id="KW-0342">GTP-binding</keyword>
<dbReference type="Pfam" id="PF01926">
    <property type="entry name" value="MMR_HSR1"/>
    <property type="match status" value="1"/>
</dbReference>
<reference evidence="11 12" key="1">
    <citation type="journal article" date="2024" name="Environ. Microbiol.">
        <title>Novel evolutionary insights on the interactions of the Holosporales (Alphaproteobacteria) with eukaryotic hosts from comparative genomics.</title>
        <authorList>
            <person name="Giovannini M."/>
            <person name="Petroni G."/>
            <person name="Castelli M."/>
        </authorList>
    </citation>
    <scope>NUCLEOTIDE SEQUENCE [LARGE SCALE GENOMIC DNA]</scope>
    <source>
        <strain evidence="11 12">US_Bl 15I1</strain>
    </source>
</reference>
<dbReference type="CDD" id="cd04163">
    <property type="entry name" value="Era"/>
    <property type="match status" value="1"/>
</dbReference>
<dbReference type="PROSITE" id="PS50823">
    <property type="entry name" value="KH_TYPE_2"/>
    <property type="match status" value="1"/>
</dbReference>
<dbReference type="InterPro" id="IPR004044">
    <property type="entry name" value="KH_dom_type_2"/>
</dbReference>
<proteinExistence type="inferred from homology"/>
<dbReference type="InterPro" id="IPR015946">
    <property type="entry name" value="KH_dom-like_a/b"/>
</dbReference>
<dbReference type="NCBIfam" id="TIGR00231">
    <property type="entry name" value="small_GTP"/>
    <property type="match status" value="1"/>
</dbReference>
<feature type="domain" description="Era-type G" evidence="10">
    <location>
        <begin position="7"/>
        <end position="174"/>
    </location>
</feature>
<dbReference type="InterPro" id="IPR006073">
    <property type="entry name" value="GTP-bd"/>
</dbReference>
<comment type="subcellular location">
    <subcellularLocation>
        <location evidence="6">Cytoplasm</location>
    </subcellularLocation>
    <subcellularLocation>
        <location evidence="6">Cell membrane</location>
        <topology evidence="6">Peripheral membrane protein</topology>
    </subcellularLocation>
</comment>
<evidence type="ECO:0000256" key="6">
    <source>
        <dbReference type="HAMAP-Rule" id="MF_00367"/>
    </source>
</evidence>
<dbReference type="Gene3D" id="3.40.50.300">
    <property type="entry name" value="P-loop containing nucleotide triphosphate hydrolases"/>
    <property type="match status" value="1"/>
</dbReference>
<feature type="binding site" evidence="6">
    <location>
        <begin position="15"/>
        <end position="22"/>
    </location>
    <ligand>
        <name>GTP</name>
        <dbReference type="ChEBI" id="CHEBI:37565"/>
    </ligand>
</feature>
<dbReference type="InterPro" id="IPR030388">
    <property type="entry name" value="G_ERA_dom"/>
</dbReference>
<dbReference type="InterPro" id="IPR027417">
    <property type="entry name" value="P-loop_NTPase"/>
</dbReference>
<dbReference type="RefSeq" id="WP_331256010.1">
    <property type="nucleotide sequence ID" value="NZ_CP133270.1"/>
</dbReference>
<keyword evidence="4 6" id="KW-0694">RNA-binding</keyword>
<evidence type="ECO:0000256" key="8">
    <source>
        <dbReference type="RuleBase" id="RU003761"/>
    </source>
</evidence>
<evidence type="ECO:0000256" key="5">
    <source>
        <dbReference type="ARBA" id="ARBA00023134"/>
    </source>
</evidence>
<keyword evidence="12" id="KW-1185">Reference proteome</keyword>
<dbReference type="Proteomes" id="UP001330434">
    <property type="component" value="Chromosome"/>
</dbReference>
<dbReference type="Gene3D" id="3.30.300.20">
    <property type="match status" value="1"/>
</dbReference>
<dbReference type="NCBIfam" id="NF000908">
    <property type="entry name" value="PRK00089.1"/>
    <property type="match status" value="1"/>
</dbReference>
<accession>A0ABZ2C7A8</accession>
<evidence type="ECO:0000313" key="12">
    <source>
        <dbReference type="Proteomes" id="UP001330434"/>
    </source>
</evidence>
<dbReference type="NCBIfam" id="TIGR00436">
    <property type="entry name" value="era"/>
    <property type="match status" value="1"/>
</dbReference>
<feature type="region of interest" description="G2" evidence="7">
    <location>
        <begin position="41"/>
        <end position="45"/>
    </location>
</feature>
<dbReference type="SUPFAM" id="SSF54814">
    <property type="entry name" value="Prokaryotic type KH domain (KH-domain type II)"/>
    <property type="match status" value="1"/>
</dbReference>
<dbReference type="InterPro" id="IPR005662">
    <property type="entry name" value="GTPase_Era-like"/>
</dbReference>
<evidence type="ECO:0000259" key="9">
    <source>
        <dbReference type="PROSITE" id="PS50823"/>
    </source>
</evidence>
<dbReference type="PANTHER" id="PTHR42698:SF1">
    <property type="entry name" value="GTPASE ERA, MITOCHONDRIAL"/>
    <property type="match status" value="1"/>
</dbReference>
<evidence type="ECO:0000256" key="1">
    <source>
        <dbReference type="ARBA" id="ARBA00007921"/>
    </source>
</evidence>
<dbReference type="EMBL" id="CP133270">
    <property type="protein sequence ID" value="WVX67232.1"/>
    <property type="molecule type" value="Genomic_DNA"/>
</dbReference>
<keyword evidence="6" id="KW-0963">Cytoplasm</keyword>
<feature type="domain" description="KH type-2" evidence="9">
    <location>
        <begin position="205"/>
        <end position="282"/>
    </location>
</feature>
<feature type="region of interest" description="G4" evidence="7">
    <location>
        <begin position="125"/>
        <end position="128"/>
    </location>
</feature>
<dbReference type="InterPro" id="IPR009019">
    <property type="entry name" value="KH_sf_prok-type"/>
</dbReference>
<evidence type="ECO:0000313" key="11">
    <source>
        <dbReference type="EMBL" id="WVX67232.1"/>
    </source>
</evidence>
<feature type="region of interest" description="G3" evidence="7">
    <location>
        <begin position="62"/>
        <end position="65"/>
    </location>
</feature>
<feature type="region of interest" description="G5" evidence="7">
    <location>
        <begin position="153"/>
        <end position="155"/>
    </location>
</feature>
<dbReference type="InterPro" id="IPR005225">
    <property type="entry name" value="Small_GTP-bd"/>
</dbReference>
<dbReference type="CDD" id="cd22534">
    <property type="entry name" value="KH-II_Era"/>
    <property type="match status" value="1"/>
</dbReference>
<keyword evidence="6" id="KW-0690">Ribosome biogenesis</keyword>
<keyword evidence="6" id="KW-1003">Cell membrane</keyword>
<comment type="function">
    <text evidence="6">An essential GTPase that binds both GDP and GTP, with rapid nucleotide exchange. Plays a role in 16S rRNA processing and 30S ribosomal subunit biogenesis and possibly also in cell cycle regulation and energy metabolism.</text>
</comment>
<sequence>MSNLETCCGFVAILGAPNAGKSTLVNQLVGTKVSIVSPKVQTTRNRVMGVLLKDEAQMILVDTPGIFVKPKRRLERSMVHDAWRSLEDADALVVLIDASKPSYDDVDHIFEQLKDSKRPLFLALNKVDIAENEQLLKLAARYTTPHVKQTFMISALKGSGVKDLEKTLAELMPLGPWLFPEDQLSNISERLLATEITREKIFHKLHDELPYAIFVDTEQWEEFRDGSVKINQLIYVDRESQKSIVLGKDGRKIKAIGAEARKELIEILERPVHLFLHVRVKENWMEDPRFYRNFGLEFKV</sequence>
<dbReference type="Pfam" id="PF07650">
    <property type="entry name" value="KH_2"/>
    <property type="match status" value="1"/>
</dbReference>
<organism evidence="11 12">
    <name type="scientific">Candidatus Bealeia paramacronuclearis</name>
    <dbReference type="NCBI Taxonomy" id="1921001"/>
    <lineage>
        <taxon>Bacteria</taxon>
        <taxon>Pseudomonadati</taxon>
        <taxon>Pseudomonadota</taxon>
        <taxon>Alphaproteobacteria</taxon>
        <taxon>Holosporales</taxon>
        <taxon>Holosporaceae</taxon>
        <taxon>Candidatus Bealeia</taxon>
    </lineage>
</organism>
<feature type="binding site" evidence="6">
    <location>
        <begin position="62"/>
        <end position="66"/>
    </location>
    <ligand>
        <name>GTP</name>
        <dbReference type="ChEBI" id="CHEBI:37565"/>
    </ligand>
</feature>
<comment type="similarity">
    <text evidence="1 6 7 8">Belongs to the TRAFAC class TrmE-Era-EngA-EngB-Septin-like GTPase superfamily. Era GTPase family.</text>
</comment>
<comment type="subunit">
    <text evidence="6">Monomer.</text>
</comment>
<dbReference type="PRINTS" id="PR00326">
    <property type="entry name" value="GTP1OBG"/>
</dbReference>
<evidence type="ECO:0000256" key="3">
    <source>
        <dbReference type="ARBA" id="ARBA00022741"/>
    </source>
</evidence>
<evidence type="ECO:0000259" key="10">
    <source>
        <dbReference type="PROSITE" id="PS51713"/>
    </source>
</evidence>
<evidence type="ECO:0000256" key="7">
    <source>
        <dbReference type="PROSITE-ProRule" id="PRU01050"/>
    </source>
</evidence>
<dbReference type="SUPFAM" id="SSF52540">
    <property type="entry name" value="P-loop containing nucleoside triphosphate hydrolases"/>
    <property type="match status" value="1"/>
</dbReference>